<proteinExistence type="predicted"/>
<feature type="compositionally biased region" description="Polar residues" evidence="2">
    <location>
        <begin position="526"/>
        <end position="538"/>
    </location>
</feature>
<evidence type="ECO:0000256" key="2">
    <source>
        <dbReference type="SAM" id="MobiDB-lite"/>
    </source>
</evidence>
<dbReference type="GO" id="GO:0051256">
    <property type="term" value="P:mitotic spindle midzone assembly"/>
    <property type="evidence" value="ECO:0007669"/>
    <property type="project" value="TreeGrafter"/>
</dbReference>
<dbReference type="Proteomes" id="UP000324629">
    <property type="component" value="Unassembled WGS sequence"/>
</dbReference>
<dbReference type="GO" id="GO:0008017">
    <property type="term" value="F:microtubule binding"/>
    <property type="evidence" value="ECO:0007669"/>
    <property type="project" value="InterPro"/>
</dbReference>
<keyword evidence="4" id="KW-1185">Reference proteome</keyword>
<feature type="coiled-coil region" evidence="1">
    <location>
        <begin position="55"/>
        <end position="82"/>
    </location>
</feature>
<keyword evidence="1" id="KW-0175">Coiled coil</keyword>
<dbReference type="AlphaFoldDB" id="A0A5J4NXY5"/>
<dbReference type="EMBL" id="QNGE01000515">
    <property type="protein sequence ID" value="KAA3680172.1"/>
    <property type="molecule type" value="Genomic_DNA"/>
</dbReference>
<sequence length="546" mass="62371">MDCTAGVELEILNTLRPRLTELISIWEYVGYNEEERTDHLSQATQKLRCTLEDIIAQENAARLDMERLIERKRREVAELCQQLRIPSYLPDRSLSSNDLLKVLQQKSEELFELKSTRCTEYTHLRGRVLRLSELLQDSTSVDLKQMAEFPELMHNDRGANGDQQNSVSSACIPTEQQIRDLLAVHDQLNAIYAPLAAQYISLREDITRIARDIAYEPQSDQELEILKAVGLVDSKTSSTATSTPGVVRRLSETTRPLVNGSVTVKPDIPISPAPTLDFLEPPVTQETLKWLTDWRFKLVKEKARLVGMCEELRAYLTTMWLRLDKPVGEQTQFLDKHSGYKPDTLEALQEEVDRCQQLKWEKLDTYLNRLNAEATKLARLCCMDEKIVELPTNKDSTDPEVVANHLETVLEHLNQTYSLYKPIFESIGVYEELWQALSEVELRLKDPAIFSNRGGILLKTEKEKKRLTKEVQRAEQDVLAVIEQYELKTKSVFKLSNGQTFKDYIADRSSGTKQHTRDLSRARRSVISTNSRPASTHMSAPPGAPT</sequence>
<dbReference type="Pfam" id="PF03999">
    <property type="entry name" value="MAP65_ASE1"/>
    <property type="match status" value="1"/>
</dbReference>
<evidence type="ECO:0000256" key="1">
    <source>
        <dbReference type="SAM" id="Coils"/>
    </source>
</evidence>
<protein>
    <submittedName>
        <fullName evidence="3">Protein regulator of cytokinesis 1</fullName>
    </submittedName>
</protein>
<feature type="region of interest" description="Disordered" evidence="2">
    <location>
        <begin position="506"/>
        <end position="546"/>
    </location>
</feature>
<evidence type="ECO:0000313" key="3">
    <source>
        <dbReference type="EMBL" id="KAA3680172.1"/>
    </source>
</evidence>
<dbReference type="Gene3D" id="1.20.58.1520">
    <property type="match status" value="1"/>
</dbReference>
<dbReference type="GO" id="GO:0005737">
    <property type="term" value="C:cytoplasm"/>
    <property type="evidence" value="ECO:0007669"/>
    <property type="project" value="TreeGrafter"/>
</dbReference>
<gene>
    <name evidence="3" type="ORF">DEA37_0006761</name>
</gene>
<organism evidence="3 4">
    <name type="scientific">Paragonimus westermani</name>
    <dbReference type="NCBI Taxonomy" id="34504"/>
    <lineage>
        <taxon>Eukaryota</taxon>
        <taxon>Metazoa</taxon>
        <taxon>Spiralia</taxon>
        <taxon>Lophotrochozoa</taxon>
        <taxon>Platyhelminthes</taxon>
        <taxon>Trematoda</taxon>
        <taxon>Digenea</taxon>
        <taxon>Plagiorchiida</taxon>
        <taxon>Troglotremata</taxon>
        <taxon>Troglotrematidae</taxon>
        <taxon>Paragonimus</taxon>
    </lineage>
</organism>
<comment type="caution">
    <text evidence="3">The sequence shown here is derived from an EMBL/GenBank/DDBJ whole genome shotgun (WGS) entry which is preliminary data.</text>
</comment>
<name>A0A5J4NXY5_9TREM</name>
<dbReference type="PANTHER" id="PTHR19321">
    <property type="entry name" value="PROTEIN REGULATOR OF CYTOKINESIS 1 PRC1-RELATED"/>
    <property type="match status" value="1"/>
</dbReference>
<accession>A0A5J4NXY5</accession>
<dbReference type="GO" id="GO:1990023">
    <property type="term" value="C:mitotic spindle midzone"/>
    <property type="evidence" value="ECO:0007669"/>
    <property type="project" value="TreeGrafter"/>
</dbReference>
<dbReference type="PANTHER" id="PTHR19321:SF41">
    <property type="entry name" value="FASCETTO-RELATED"/>
    <property type="match status" value="1"/>
</dbReference>
<evidence type="ECO:0000313" key="4">
    <source>
        <dbReference type="Proteomes" id="UP000324629"/>
    </source>
</evidence>
<dbReference type="InterPro" id="IPR007145">
    <property type="entry name" value="MAP65_Ase1_PRC1"/>
</dbReference>
<feature type="coiled-coil region" evidence="1">
    <location>
        <begin position="457"/>
        <end position="484"/>
    </location>
</feature>
<reference evidence="3 4" key="1">
    <citation type="journal article" date="2019" name="Gigascience">
        <title>Whole-genome sequence of the oriental lung fluke Paragonimus westermani.</title>
        <authorList>
            <person name="Oey H."/>
            <person name="Zakrzewski M."/>
            <person name="Narain K."/>
            <person name="Devi K.R."/>
            <person name="Agatsuma T."/>
            <person name="Nawaratna S."/>
            <person name="Gobert G.N."/>
            <person name="Jones M.K."/>
            <person name="Ragan M.A."/>
            <person name="McManus D.P."/>
            <person name="Krause L."/>
        </authorList>
    </citation>
    <scope>NUCLEOTIDE SEQUENCE [LARGE SCALE GENOMIC DNA]</scope>
    <source>
        <strain evidence="3 4">IND2009</strain>
    </source>
</reference>